<organism evidence="5 6">
    <name type="scientific">Saccharopolyspora gloriosae</name>
    <dbReference type="NCBI Taxonomy" id="455344"/>
    <lineage>
        <taxon>Bacteria</taxon>
        <taxon>Bacillati</taxon>
        <taxon>Actinomycetota</taxon>
        <taxon>Actinomycetes</taxon>
        <taxon>Pseudonocardiales</taxon>
        <taxon>Pseudonocardiaceae</taxon>
        <taxon>Saccharopolyspora</taxon>
    </lineage>
</organism>
<keyword evidence="6" id="KW-1185">Reference proteome</keyword>
<dbReference type="InterPro" id="IPR029787">
    <property type="entry name" value="Nucleotide_cyclase"/>
</dbReference>
<dbReference type="Gene3D" id="3.30.450.20">
    <property type="entry name" value="PAS domain"/>
    <property type="match status" value="2"/>
</dbReference>
<evidence type="ECO:0000259" key="4">
    <source>
        <dbReference type="PROSITE" id="PS50887"/>
    </source>
</evidence>
<feature type="region of interest" description="Disordered" evidence="1">
    <location>
        <begin position="200"/>
        <end position="222"/>
    </location>
</feature>
<feature type="domain" description="PAS" evidence="2">
    <location>
        <begin position="37"/>
        <end position="74"/>
    </location>
</feature>
<dbReference type="InterPro" id="IPR000014">
    <property type="entry name" value="PAS"/>
</dbReference>
<dbReference type="PROSITE" id="PS50883">
    <property type="entry name" value="EAL"/>
    <property type="match status" value="1"/>
</dbReference>
<dbReference type="Pfam" id="PF00563">
    <property type="entry name" value="EAL"/>
    <property type="match status" value="1"/>
</dbReference>
<evidence type="ECO:0000259" key="3">
    <source>
        <dbReference type="PROSITE" id="PS50883"/>
    </source>
</evidence>
<evidence type="ECO:0000313" key="5">
    <source>
        <dbReference type="EMBL" id="MBB5068039.1"/>
    </source>
</evidence>
<dbReference type="InterPro" id="IPR052155">
    <property type="entry name" value="Biofilm_reg_signaling"/>
</dbReference>
<dbReference type="Gene3D" id="3.30.70.270">
    <property type="match status" value="1"/>
</dbReference>
<dbReference type="Pfam" id="PF13426">
    <property type="entry name" value="PAS_9"/>
    <property type="match status" value="1"/>
</dbReference>
<feature type="domain" description="EAL" evidence="3">
    <location>
        <begin position="432"/>
        <end position="685"/>
    </location>
</feature>
<comment type="caution">
    <text evidence="5">The sequence shown here is derived from an EMBL/GenBank/DDBJ whole genome shotgun (WGS) entry which is preliminary data.</text>
</comment>
<dbReference type="SUPFAM" id="SSF141868">
    <property type="entry name" value="EAL domain-like"/>
    <property type="match status" value="1"/>
</dbReference>
<evidence type="ECO:0000313" key="6">
    <source>
        <dbReference type="Proteomes" id="UP000580474"/>
    </source>
</evidence>
<dbReference type="Gene3D" id="3.20.20.450">
    <property type="entry name" value="EAL domain"/>
    <property type="match status" value="1"/>
</dbReference>
<dbReference type="PANTHER" id="PTHR44757">
    <property type="entry name" value="DIGUANYLATE CYCLASE DGCP"/>
    <property type="match status" value="1"/>
</dbReference>
<evidence type="ECO:0000259" key="2">
    <source>
        <dbReference type="PROSITE" id="PS50112"/>
    </source>
</evidence>
<sequence length="690" mass="76034">MRGTSNIPDEPFPRTGAQVETERLLGALAADMREYAIFALDTEGRVASWNSGAQLIKQYTSREIIGRHFSIFYPAELVESGYPEWELRQATANGFFIDRGWRLRKDGSAFWAHVVITAQRADDGRLDGFIKVTRDESEAYAQRERSDRRFTDLFQLAPAGIALLDRHDRILDANAALCDLLGYRPHGLRAPELMHADDPRTGLVPHAAPDDPGSEPVSHRRLSRSTGEPVFCEVRCAASVDYDGRRFWLAVFQDLTEQQRRTETLHFQATHDHPTGLLNRRGVHELLVPLLSTASDDVGVLFCDLDNFKRFNDSLGHDAGDELINLLAERLLTDLPSSCTPARLYGDEFLIICSDLTACGGLDTLITLVSDLLCAEIPLRNRLIGITASIGAATPPAAGTTADELIRTADAAMFAAKEQGHGRTAPPAPAGGLALEEDLRDALLHDGLRMHYQPILDRDGTILLAEALVRWPHPTQGLLAPGVILPVASQAKLLAELDRWVLRTALREASRWYRPHGPAPGVTVNLAGLRPDSAHFHSEVSSAIDDSGIDPGRVVLEVVETVLVDLPAQPRKMMRRLNDRGVRFAMDDFGTGYSSLARLKDLPTQLVKLDRRFVVGMESDPTDLGIVRAVIELARGMGRTCIAEGVETRVQRDLLNELGVDAQQGFLYSRPVPDAQFRELLASPESMTAD</sequence>
<proteinExistence type="predicted"/>
<dbReference type="InterPro" id="IPR035965">
    <property type="entry name" value="PAS-like_dom_sf"/>
</dbReference>
<protein>
    <submittedName>
        <fullName evidence="5">Diguanylate cyclase (GGDEF)-like protein/PAS domain S-box-containing protein</fullName>
    </submittedName>
</protein>
<dbReference type="RefSeq" id="WP_184477805.1">
    <property type="nucleotide sequence ID" value="NZ_JACHIV010000001.1"/>
</dbReference>
<dbReference type="SMART" id="SM00052">
    <property type="entry name" value="EAL"/>
    <property type="match status" value="1"/>
</dbReference>
<dbReference type="SMART" id="SM00267">
    <property type="entry name" value="GGDEF"/>
    <property type="match status" value="1"/>
</dbReference>
<dbReference type="SMART" id="SM00091">
    <property type="entry name" value="PAS"/>
    <property type="match status" value="2"/>
</dbReference>
<dbReference type="NCBIfam" id="TIGR00229">
    <property type="entry name" value="sensory_box"/>
    <property type="match status" value="2"/>
</dbReference>
<gene>
    <name evidence="5" type="ORF">BJ969_001127</name>
</gene>
<dbReference type="PANTHER" id="PTHR44757:SF2">
    <property type="entry name" value="BIOFILM ARCHITECTURE MAINTENANCE PROTEIN MBAA"/>
    <property type="match status" value="1"/>
</dbReference>
<dbReference type="PROSITE" id="PS50887">
    <property type="entry name" value="GGDEF"/>
    <property type="match status" value="1"/>
</dbReference>
<feature type="domain" description="GGDEF" evidence="4">
    <location>
        <begin position="296"/>
        <end position="429"/>
    </location>
</feature>
<dbReference type="SUPFAM" id="SSF55785">
    <property type="entry name" value="PYP-like sensor domain (PAS domain)"/>
    <property type="match status" value="2"/>
</dbReference>
<dbReference type="SUPFAM" id="SSF55073">
    <property type="entry name" value="Nucleotide cyclase"/>
    <property type="match status" value="1"/>
</dbReference>
<feature type="domain" description="PAS" evidence="2">
    <location>
        <begin position="146"/>
        <end position="188"/>
    </location>
</feature>
<dbReference type="InterPro" id="IPR000160">
    <property type="entry name" value="GGDEF_dom"/>
</dbReference>
<name>A0A840NFE3_9PSEU</name>
<dbReference type="CDD" id="cd01949">
    <property type="entry name" value="GGDEF"/>
    <property type="match status" value="1"/>
</dbReference>
<dbReference type="NCBIfam" id="TIGR00254">
    <property type="entry name" value="GGDEF"/>
    <property type="match status" value="1"/>
</dbReference>
<dbReference type="InterPro" id="IPR043128">
    <property type="entry name" value="Rev_trsase/Diguanyl_cyclase"/>
</dbReference>
<dbReference type="Proteomes" id="UP000580474">
    <property type="component" value="Unassembled WGS sequence"/>
</dbReference>
<dbReference type="Pfam" id="PF13188">
    <property type="entry name" value="PAS_8"/>
    <property type="match status" value="1"/>
</dbReference>
<dbReference type="AlphaFoldDB" id="A0A840NFE3"/>
<reference evidence="5 6" key="1">
    <citation type="submission" date="2020-08" db="EMBL/GenBank/DDBJ databases">
        <title>Sequencing the genomes of 1000 actinobacteria strains.</title>
        <authorList>
            <person name="Klenk H.-P."/>
        </authorList>
    </citation>
    <scope>NUCLEOTIDE SEQUENCE [LARGE SCALE GENOMIC DNA]</scope>
    <source>
        <strain evidence="5 6">DSM 45582</strain>
    </source>
</reference>
<evidence type="ECO:0000256" key="1">
    <source>
        <dbReference type="SAM" id="MobiDB-lite"/>
    </source>
</evidence>
<dbReference type="Pfam" id="PF00990">
    <property type="entry name" value="GGDEF"/>
    <property type="match status" value="1"/>
</dbReference>
<dbReference type="EMBL" id="JACHIV010000001">
    <property type="protein sequence ID" value="MBB5068039.1"/>
    <property type="molecule type" value="Genomic_DNA"/>
</dbReference>
<accession>A0A840NFE3</accession>
<dbReference type="InterPro" id="IPR035919">
    <property type="entry name" value="EAL_sf"/>
</dbReference>
<dbReference type="CDD" id="cd01948">
    <property type="entry name" value="EAL"/>
    <property type="match status" value="1"/>
</dbReference>
<dbReference type="CDD" id="cd00130">
    <property type="entry name" value="PAS"/>
    <property type="match status" value="2"/>
</dbReference>
<dbReference type="InterPro" id="IPR001633">
    <property type="entry name" value="EAL_dom"/>
</dbReference>
<dbReference type="PROSITE" id="PS50112">
    <property type="entry name" value="PAS"/>
    <property type="match status" value="2"/>
</dbReference>